<protein>
    <submittedName>
        <fullName evidence="4">Pancreatic trypsin inhibitor</fullName>
    </submittedName>
</protein>
<accession>A0A131YT88</accession>
<proteinExistence type="predicted"/>
<dbReference type="EMBL" id="GEDV01007201">
    <property type="protein sequence ID" value="JAP81356.1"/>
    <property type="molecule type" value="Transcribed_RNA"/>
</dbReference>
<dbReference type="InterPro" id="IPR036880">
    <property type="entry name" value="Kunitz_BPTI_sf"/>
</dbReference>
<organism evidence="4">
    <name type="scientific">Rhipicephalus appendiculatus</name>
    <name type="common">Brown ear tick</name>
    <dbReference type="NCBI Taxonomy" id="34631"/>
    <lineage>
        <taxon>Eukaryota</taxon>
        <taxon>Metazoa</taxon>
        <taxon>Ecdysozoa</taxon>
        <taxon>Arthropoda</taxon>
        <taxon>Chelicerata</taxon>
        <taxon>Arachnida</taxon>
        <taxon>Acari</taxon>
        <taxon>Parasitiformes</taxon>
        <taxon>Ixodida</taxon>
        <taxon>Ixodoidea</taxon>
        <taxon>Ixodidae</taxon>
        <taxon>Rhipicephalinae</taxon>
        <taxon>Rhipicephalus</taxon>
        <taxon>Rhipicephalus</taxon>
    </lineage>
</organism>
<dbReference type="AlphaFoldDB" id="A0A131YT88"/>
<feature type="compositionally biased region" description="Acidic residues" evidence="1">
    <location>
        <begin position="21"/>
        <end position="30"/>
    </location>
</feature>
<dbReference type="PROSITE" id="PS50279">
    <property type="entry name" value="BPTI_KUNITZ_2"/>
    <property type="match status" value="1"/>
</dbReference>
<feature type="signal peptide" evidence="2">
    <location>
        <begin position="1"/>
        <end position="18"/>
    </location>
</feature>
<evidence type="ECO:0000256" key="1">
    <source>
        <dbReference type="SAM" id="MobiDB-lite"/>
    </source>
</evidence>
<feature type="chain" id="PRO_5007286051" evidence="2">
    <location>
        <begin position="19"/>
        <end position="148"/>
    </location>
</feature>
<feature type="domain" description="BPTI/Kunitz inhibitor" evidence="3">
    <location>
        <begin position="65"/>
        <end position="117"/>
    </location>
</feature>
<evidence type="ECO:0000313" key="4">
    <source>
        <dbReference type="EMBL" id="JAP81356.1"/>
    </source>
</evidence>
<keyword evidence="2" id="KW-0732">Signal</keyword>
<dbReference type="Gene3D" id="4.10.410.10">
    <property type="entry name" value="Pancreatic trypsin inhibitor Kunitz domain"/>
    <property type="match status" value="1"/>
</dbReference>
<reference evidence="4" key="1">
    <citation type="journal article" date="2016" name="Ticks Tick Borne Dis.">
        <title>De novo assembly and annotation of the salivary gland transcriptome of Rhipicephalus appendiculatus male and female ticks during blood feeding.</title>
        <authorList>
            <person name="de Castro M.H."/>
            <person name="de Klerk D."/>
            <person name="Pienaar R."/>
            <person name="Latif A.A."/>
            <person name="Rees D.J."/>
            <person name="Mans B.J."/>
        </authorList>
    </citation>
    <scope>NUCLEOTIDE SEQUENCE</scope>
    <source>
        <tissue evidence="4">Salivary glands</tissue>
    </source>
</reference>
<name>A0A131YT88_RHIAP</name>
<dbReference type="GO" id="GO:0004867">
    <property type="term" value="F:serine-type endopeptidase inhibitor activity"/>
    <property type="evidence" value="ECO:0007669"/>
    <property type="project" value="InterPro"/>
</dbReference>
<evidence type="ECO:0000256" key="2">
    <source>
        <dbReference type="SAM" id="SignalP"/>
    </source>
</evidence>
<dbReference type="Pfam" id="PF00014">
    <property type="entry name" value="Kunitz_BPTI"/>
    <property type="match status" value="1"/>
</dbReference>
<evidence type="ECO:0000259" key="3">
    <source>
        <dbReference type="PROSITE" id="PS50279"/>
    </source>
</evidence>
<dbReference type="InterPro" id="IPR002223">
    <property type="entry name" value="Kunitz_BPTI"/>
</dbReference>
<dbReference type="SUPFAM" id="SSF57362">
    <property type="entry name" value="BPTI-like"/>
    <property type="match status" value="1"/>
</dbReference>
<sequence length="148" mass="16975">MRLLQYSILACIMMSIIANDEDEEKEEGPDSDEKPTKPSTLQDSPVSRSTGANNLGGKVGLRQICTFKPDQTNCASHFSPRRWFYNSGTDTCEPIHLPACWNKTGVFRKCKRCMKACIRNKKGALWRRPIRRFCRKSANTHWKQHSLN</sequence>
<feature type="compositionally biased region" description="Polar residues" evidence="1">
    <location>
        <begin position="37"/>
        <end position="53"/>
    </location>
</feature>
<feature type="region of interest" description="Disordered" evidence="1">
    <location>
        <begin position="21"/>
        <end position="56"/>
    </location>
</feature>